<dbReference type="InterPro" id="IPR008915">
    <property type="entry name" value="Peptidase_M50"/>
</dbReference>
<dbReference type="GO" id="GO:0016020">
    <property type="term" value="C:membrane"/>
    <property type="evidence" value="ECO:0007669"/>
    <property type="project" value="InterPro"/>
</dbReference>
<dbReference type="PANTHER" id="PTHR13325">
    <property type="entry name" value="PROTEASE M50 MEMBRANE-BOUND TRANSCRIPTION FACTOR SITE 2 PROTEASE"/>
    <property type="match status" value="1"/>
</dbReference>
<dbReference type="PANTHER" id="PTHR13325:SF3">
    <property type="entry name" value="MEMBRANE-BOUND TRANSCRIPTION FACTOR SITE-2 PROTEASE"/>
    <property type="match status" value="1"/>
</dbReference>
<feature type="transmembrane region" description="Helical" evidence="5">
    <location>
        <begin position="6"/>
        <end position="21"/>
    </location>
</feature>
<dbReference type="CDD" id="cd06159">
    <property type="entry name" value="S2P-M50_PDZ_Arch"/>
    <property type="match status" value="1"/>
</dbReference>
<evidence type="ECO:0000256" key="4">
    <source>
        <dbReference type="ARBA" id="ARBA00023136"/>
    </source>
</evidence>
<dbReference type="InterPro" id="IPR036034">
    <property type="entry name" value="PDZ_sf"/>
</dbReference>
<gene>
    <name evidence="7" type="ORF">ASJ80_07285</name>
</gene>
<feature type="transmembrane region" description="Helical" evidence="5">
    <location>
        <begin position="368"/>
        <end position="392"/>
    </location>
</feature>
<dbReference type="PRINTS" id="PR01000">
    <property type="entry name" value="SREBPS2PTASE"/>
</dbReference>
<accession>A0A2A2H190</accession>
<dbReference type="OrthoDB" id="15212at2157"/>
<dbReference type="AlphaFoldDB" id="A0A2A2H190"/>
<dbReference type="InterPro" id="IPR001193">
    <property type="entry name" value="MBTPS2"/>
</dbReference>
<dbReference type="GO" id="GO:0004222">
    <property type="term" value="F:metalloendopeptidase activity"/>
    <property type="evidence" value="ECO:0007669"/>
    <property type="project" value="InterPro"/>
</dbReference>
<feature type="transmembrane region" description="Helical" evidence="5">
    <location>
        <begin position="58"/>
        <end position="80"/>
    </location>
</feature>
<keyword evidence="7" id="KW-0378">Hydrolase</keyword>
<feature type="transmembrane region" description="Helical" evidence="5">
    <location>
        <begin position="182"/>
        <end position="209"/>
    </location>
</feature>
<feature type="transmembrane region" description="Helical" evidence="5">
    <location>
        <begin position="119"/>
        <end position="140"/>
    </location>
</feature>
<dbReference type="Gene3D" id="2.30.42.10">
    <property type="match status" value="1"/>
</dbReference>
<dbReference type="GO" id="GO:0031293">
    <property type="term" value="P:membrane protein intracellular domain proteolysis"/>
    <property type="evidence" value="ECO:0007669"/>
    <property type="project" value="TreeGrafter"/>
</dbReference>
<feature type="transmembrane region" description="Helical" evidence="5">
    <location>
        <begin position="321"/>
        <end position="341"/>
    </location>
</feature>
<evidence type="ECO:0000256" key="1">
    <source>
        <dbReference type="ARBA" id="ARBA00004127"/>
    </source>
</evidence>
<evidence type="ECO:0000259" key="6">
    <source>
        <dbReference type="Pfam" id="PF02163"/>
    </source>
</evidence>
<dbReference type="Pfam" id="PF02163">
    <property type="entry name" value="Peptidase_M50"/>
    <property type="match status" value="1"/>
</dbReference>
<keyword evidence="7" id="KW-0645">Protease</keyword>
<proteinExistence type="predicted"/>
<comment type="caution">
    <text evidence="7">The sequence shown here is derived from an EMBL/GenBank/DDBJ whole genome shotgun (WGS) entry which is preliminary data.</text>
</comment>
<dbReference type="Proteomes" id="UP000217784">
    <property type="component" value="Unassembled WGS sequence"/>
</dbReference>
<protein>
    <submittedName>
        <fullName evidence="7">Membrane-associated Zn-dependent protease</fullName>
    </submittedName>
</protein>
<evidence type="ECO:0000313" key="7">
    <source>
        <dbReference type="EMBL" id="PAV03066.1"/>
    </source>
</evidence>
<evidence type="ECO:0000256" key="2">
    <source>
        <dbReference type="ARBA" id="ARBA00022692"/>
    </source>
</evidence>
<comment type="subcellular location">
    <subcellularLocation>
        <location evidence="1">Endomembrane system</location>
        <topology evidence="1">Multi-pass membrane protein</topology>
    </subcellularLocation>
</comment>
<name>A0A2A2H190_METBR</name>
<dbReference type="RefSeq" id="WP_069583969.1">
    <property type="nucleotide sequence ID" value="NZ_LMVM01000040.1"/>
</dbReference>
<reference evidence="7 8" key="1">
    <citation type="journal article" date="2017" name="BMC Genomics">
        <title>Genomic analysis of methanogenic archaea reveals a shift towards energy conservation.</title>
        <authorList>
            <person name="Gilmore S.P."/>
            <person name="Henske J.K."/>
            <person name="Sexton J.A."/>
            <person name="Solomon K.V."/>
            <person name="Seppala S."/>
            <person name="Yoo J.I."/>
            <person name="Huyett L.M."/>
            <person name="Pressman A."/>
            <person name="Cogan J.Z."/>
            <person name="Kivenson V."/>
            <person name="Peng X."/>
            <person name="Tan Y."/>
            <person name="Valentine D.L."/>
            <person name="O'Malley M.A."/>
        </authorList>
    </citation>
    <scope>NUCLEOTIDE SEQUENCE [LARGE SCALE GENOMIC DNA]</scope>
    <source>
        <strain evidence="7 8">M.o.H.</strain>
    </source>
</reference>
<keyword evidence="2 5" id="KW-0812">Transmembrane</keyword>
<dbReference type="EMBL" id="LMVM01000040">
    <property type="protein sequence ID" value="PAV03066.1"/>
    <property type="molecule type" value="Genomic_DNA"/>
</dbReference>
<keyword evidence="4 5" id="KW-0472">Membrane</keyword>
<organism evidence="7 8">
    <name type="scientific">Methanobacterium bryantii</name>
    <dbReference type="NCBI Taxonomy" id="2161"/>
    <lineage>
        <taxon>Archaea</taxon>
        <taxon>Methanobacteriati</taxon>
        <taxon>Methanobacteriota</taxon>
        <taxon>Methanomada group</taxon>
        <taxon>Methanobacteria</taxon>
        <taxon>Methanobacteriales</taxon>
        <taxon>Methanobacteriaceae</taxon>
        <taxon>Methanobacterium</taxon>
    </lineage>
</organism>
<keyword evidence="8" id="KW-1185">Reference proteome</keyword>
<evidence type="ECO:0000256" key="5">
    <source>
        <dbReference type="SAM" id="Phobius"/>
    </source>
</evidence>
<dbReference type="GO" id="GO:0005737">
    <property type="term" value="C:cytoplasm"/>
    <property type="evidence" value="ECO:0007669"/>
    <property type="project" value="TreeGrafter"/>
</dbReference>
<evidence type="ECO:0000256" key="3">
    <source>
        <dbReference type="ARBA" id="ARBA00022989"/>
    </source>
</evidence>
<feature type="domain" description="Peptidase M50" evidence="6">
    <location>
        <begin position="122"/>
        <end position="380"/>
    </location>
</feature>
<sequence>MDALQFYAIAFIVIWAVALLFKDKLKIEISGPILMRKTTRLRDFIDSIAQKSPKFWRWSMNIGVPICIFFMILNLPLLLYSLGTIIQNLFAVQGPSTVSSVGIAIPGVSIPGSSFNVPLVYGLIGLVVVIVVHEFAHGILARTDGIKIKSIGLLMLAVIPGAFVEPDEEGIKKASRLTKLRIYAAGSMSNIVVAFIAFLLLTALSSFFIAPSFHPQGVEVQNTMPNTPAYGVLQNGMVITHVNGYEVTNLTTFTDILSTKIKPGEEVNITTNQGTFKLKATANSNNTNHAYLGVIVQNHLTVNQDVASKYGDTIPWFLYSLYWLFYWIFFLNIGIGTFNLLPAKPLDGGLMLEEILSSKMSGDLANRITNSVSVFSWMIVVILIGATIIPAIS</sequence>
<evidence type="ECO:0000313" key="8">
    <source>
        <dbReference type="Proteomes" id="UP000217784"/>
    </source>
</evidence>
<dbReference type="SUPFAM" id="SSF50156">
    <property type="entry name" value="PDZ domain-like"/>
    <property type="match status" value="1"/>
</dbReference>
<keyword evidence="3 5" id="KW-1133">Transmembrane helix</keyword>
<dbReference type="GO" id="GO:0012505">
    <property type="term" value="C:endomembrane system"/>
    <property type="evidence" value="ECO:0007669"/>
    <property type="project" value="UniProtKB-SubCell"/>
</dbReference>